<gene>
    <name evidence="9" type="ORF">EDD34_1527</name>
</gene>
<evidence type="ECO:0000313" key="10">
    <source>
        <dbReference type="Proteomes" id="UP000280501"/>
    </source>
</evidence>
<comment type="caution">
    <text evidence="9">The sequence shown here is derived from an EMBL/GenBank/DDBJ whole genome shotgun (WGS) entry which is preliminary data.</text>
</comment>
<sequence length="261" mass="27547">MTAPVRLLLVDDDPLVLRGLRLMLAGSPDLEVVGDVDDGDRLVTAVRETTPDVVLLDVRMPRVDGVTALRRLRAEPDLGLPAVLVLTTFDTERVVLDAMRAGAVGFLLKHTPPAELVRAVHAAATGEPTVSPTALRRLIDHVALTEPTTGREPGTPPVTARAAEGALRTPSAAESAAGGSHGPPSGSDDRPGTRLDLDLLTDRERDVALAVAEGMGNSEIARELYLSPSTVKSHLSSALTKFGLTNRTQLAIAVHEANRRG</sequence>
<evidence type="ECO:0000256" key="2">
    <source>
        <dbReference type="ARBA" id="ARBA00023015"/>
    </source>
</evidence>
<dbReference type="GO" id="GO:0006355">
    <property type="term" value="P:regulation of DNA-templated transcription"/>
    <property type="evidence" value="ECO:0007669"/>
    <property type="project" value="InterPro"/>
</dbReference>
<feature type="domain" description="HTH luxR-type" evidence="7">
    <location>
        <begin position="193"/>
        <end position="258"/>
    </location>
</feature>
<dbReference type="SMART" id="SM00448">
    <property type="entry name" value="REC"/>
    <property type="match status" value="1"/>
</dbReference>
<dbReference type="SMART" id="SM00421">
    <property type="entry name" value="HTH_LUXR"/>
    <property type="match status" value="1"/>
</dbReference>
<reference evidence="9 10" key="1">
    <citation type="submission" date="2018-11" db="EMBL/GenBank/DDBJ databases">
        <title>Sequencing the genomes of 1000 actinobacteria strains.</title>
        <authorList>
            <person name="Klenk H.-P."/>
        </authorList>
    </citation>
    <scope>NUCLEOTIDE SEQUENCE [LARGE SCALE GENOMIC DNA]</scope>
    <source>
        <strain evidence="9 10">DSM 15700</strain>
    </source>
</reference>
<name>A0A3N4YR00_9MICO</name>
<feature type="region of interest" description="Disordered" evidence="6">
    <location>
        <begin position="144"/>
        <end position="195"/>
    </location>
</feature>
<proteinExistence type="predicted"/>
<organism evidence="9 10">
    <name type="scientific">Myceligenerans xiligouense</name>
    <dbReference type="NCBI Taxonomy" id="253184"/>
    <lineage>
        <taxon>Bacteria</taxon>
        <taxon>Bacillati</taxon>
        <taxon>Actinomycetota</taxon>
        <taxon>Actinomycetes</taxon>
        <taxon>Micrococcales</taxon>
        <taxon>Promicromonosporaceae</taxon>
        <taxon>Myceligenerans</taxon>
    </lineage>
</organism>
<dbReference type="InterPro" id="IPR016032">
    <property type="entry name" value="Sig_transdc_resp-reg_C-effctor"/>
</dbReference>
<dbReference type="Pfam" id="PF00196">
    <property type="entry name" value="GerE"/>
    <property type="match status" value="1"/>
</dbReference>
<evidence type="ECO:0000256" key="4">
    <source>
        <dbReference type="ARBA" id="ARBA00023163"/>
    </source>
</evidence>
<evidence type="ECO:0000259" key="8">
    <source>
        <dbReference type="PROSITE" id="PS50110"/>
    </source>
</evidence>
<dbReference type="OrthoDB" id="9808843at2"/>
<dbReference type="Gene3D" id="3.40.50.2300">
    <property type="match status" value="1"/>
</dbReference>
<feature type="domain" description="Response regulatory" evidence="8">
    <location>
        <begin position="6"/>
        <end position="124"/>
    </location>
</feature>
<dbReference type="Pfam" id="PF00072">
    <property type="entry name" value="Response_reg"/>
    <property type="match status" value="1"/>
</dbReference>
<dbReference type="Proteomes" id="UP000280501">
    <property type="component" value="Unassembled WGS sequence"/>
</dbReference>
<feature type="compositionally biased region" description="Low complexity" evidence="6">
    <location>
        <begin position="170"/>
        <end position="186"/>
    </location>
</feature>
<dbReference type="InterPro" id="IPR000792">
    <property type="entry name" value="Tscrpt_reg_LuxR_C"/>
</dbReference>
<evidence type="ECO:0000256" key="5">
    <source>
        <dbReference type="PROSITE-ProRule" id="PRU00169"/>
    </source>
</evidence>
<keyword evidence="3 9" id="KW-0238">DNA-binding</keyword>
<dbReference type="InterPro" id="IPR011006">
    <property type="entry name" value="CheY-like_superfamily"/>
</dbReference>
<evidence type="ECO:0000256" key="6">
    <source>
        <dbReference type="SAM" id="MobiDB-lite"/>
    </source>
</evidence>
<feature type="modified residue" description="4-aspartylphosphate" evidence="5">
    <location>
        <position position="57"/>
    </location>
</feature>
<dbReference type="SUPFAM" id="SSF52172">
    <property type="entry name" value="CheY-like"/>
    <property type="match status" value="1"/>
</dbReference>
<dbReference type="InterPro" id="IPR039420">
    <property type="entry name" value="WalR-like"/>
</dbReference>
<evidence type="ECO:0000313" key="9">
    <source>
        <dbReference type="EMBL" id="RPF20920.1"/>
    </source>
</evidence>
<dbReference type="PROSITE" id="PS50043">
    <property type="entry name" value="HTH_LUXR_2"/>
    <property type="match status" value="1"/>
</dbReference>
<dbReference type="SUPFAM" id="SSF46894">
    <property type="entry name" value="C-terminal effector domain of the bipartite response regulators"/>
    <property type="match status" value="1"/>
</dbReference>
<dbReference type="CDD" id="cd06170">
    <property type="entry name" value="LuxR_C_like"/>
    <property type="match status" value="1"/>
</dbReference>
<accession>A0A3N4YR00</accession>
<dbReference type="Gene3D" id="1.10.10.10">
    <property type="entry name" value="Winged helix-like DNA-binding domain superfamily/Winged helix DNA-binding domain"/>
    <property type="match status" value="1"/>
</dbReference>
<dbReference type="GO" id="GO:0000160">
    <property type="term" value="P:phosphorelay signal transduction system"/>
    <property type="evidence" value="ECO:0007669"/>
    <property type="project" value="InterPro"/>
</dbReference>
<dbReference type="InterPro" id="IPR001789">
    <property type="entry name" value="Sig_transdc_resp-reg_receiver"/>
</dbReference>
<dbReference type="PROSITE" id="PS00622">
    <property type="entry name" value="HTH_LUXR_1"/>
    <property type="match status" value="1"/>
</dbReference>
<keyword evidence="10" id="KW-1185">Reference proteome</keyword>
<dbReference type="PRINTS" id="PR00038">
    <property type="entry name" value="HTHLUXR"/>
</dbReference>
<dbReference type="PANTHER" id="PTHR43214">
    <property type="entry name" value="TWO-COMPONENT RESPONSE REGULATOR"/>
    <property type="match status" value="1"/>
</dbReference>
<dbReference type="AlphaFoldDB" id="A0A3N4YR00"/>
<evidence type="ECO:0000256" key="1">
    <source>
        <dbReference type="ARBA" id="ARBA00022553"/>
    </source>
</evidence>
<dbReference type="PANTHER" id="PTHR43214:SF24">
    <property type="entry name" value="TRANSCRIPTIONAL REGULATORY PROTEIN NARL-RELATED"/>
    <property type="match status" value="1"/>
</dbReference>
<keyword evidence="1 5" id="KW-0597">Phosphoprotein</keyword>
<evidence type="ECO:0000256" key="3">
    <source>
        <dbReference type="ARBA" id="ARBA00023125"/>
    </source>
</evidence>
<dbReference type="PROSITE" id="PS50110">
    <property type="entry name" value="RESPONSE_REGULATORY"/>
    <property type="match status" value="1"/>
</dbReference>
<dbReference type="InterPro" id="IPR036388">
    <property type="entry name" value="WH-like_DNA-bd_sf"/>
</dbReference>
<dbReference type="CDD" id="cd17535">
    <property type="entry name" value="REC_NarL-like"/>
    <property type="match status" value="1"/>
</dbReference>
<evidence type="ECO:0000259" key="7">
    <source>
        <dbReference type="PROSITE" id="PS50043"/>
    </source>
</evidence>
<dbReference type="InterPro" id="IPR058245">
    <property type="entry name" value="NreC/VraR/RcsB-like_REC"/>
</dbReference>
<keyword evidence="2" id="KW-0805">Transcription regulation</keyword>
<dbReference type="EMBL" id="RKQZ01000001">
    <property type="protein sequence ID" value="RPF20920.1"/>
    <property type="molecule type" value="Genomic_DNA"/>
</dbReference>
<dbReference type="GO" id="GO:0003677">
    <property type="term" value="F:DNA binding"/>
    <property type="evidence" value="ECO:0007669"/>
    <property type="project" value="UniProtKB-KW"/>
</dbReference>
<keyword evidence="4" id="KW-0804">Transcription</keyword>
<protein>
    <submittedName>
        <fullName evidence="9">DNA-binding NarL/FixJ family response regulator</fullName>
    </submittedName>
</protein>